<dbReference type="Proteomes" id="UP000565745">
    <property type="component" value="Unassembled WGS sequence"/>
</dbReference>
<reference evidence="2 3" key="1">
    <citation type="submission" date="2020-08" db="EMBL/GenBank/DDBJ databases">
        <title>Genomic Encyclopedia of Type Strains, Phase IV (KMG-IV): sequencing the most valuable type-strain genomes for metagenomic binning, comparative biology and taxonomic classification.</title>
        <authorList>
            <person name="Goeker M."/>
        </authorList>
    </citation>
    <scope>NUCLEOTIDE SEQUENCE [LARGE SCALE GENOMIC DNA]</scope>
    <source>
        <strain evidence="2 3">DSM 101015</strain>
    </source>
</reference>
<sequence length="81" mass="9013">MPKSQTSFDERIKRINRGQTCDSSATVGKTKHRRPLRARMLTFPFFVGVGILTGGTAYAFASVQPDMQWVALLADQAQKLL</sequence>
<comment type="caution">
    <text evidence="2">The sequence shown here is derived from an EMBL/GenBank/DDBJ whole genome shotgun (WGS) entry which is preliminary data.</text>
</comment>
<keyword evidence="1" id="KW-1133">Transmembrane helix</keyword>
<dbReference type="RefSeq" id="WP_025056536.1">
    <property type="nucleotide sequence ID" value="NZ_JACIFU010000004.1"/>
</dbReference>
<evidence type="ECO:0000256" key="1">
    <source>
        <dbReference type="SAM" id="Phobius"/>
    </source>
</evidence>
<evidence type="ECO:0000313" key="3">
    <source>
        <dbReference type="Proteomes" id="UP000565745"/>
    </source>
</evidence>
<dbReference type="AlphaFoldDB" id="A0A7W6Q5P4"/>
<name>A0A7W6Q5P4_9RHOB</name>
<dbReference type="EMBL" id="JACIFU010000004">
    <property type="protein sequence ID" value="MBB4175509.1"/>
    <property type="molecule type" value="Genomic_DNA"/>
</dbReference>
<gene>
    <name evidence="2" type="ORF">GGR93_003302</name>
</gene>
<evidence type="ECO:0000313" key="2">
    <source>
        <dbReference type="EMBL" id="MBB4175509.1"/>
    </source>
</evidence>
<accession>A0A7W6Q5P4</accession>
<protein>
    <submittedName>
        <fullName evidence="2">Uncharacterized protein</fullName>
    </submittedName>
</protein>
<keyword evidence="1" id="KW-0472">Membrane</keyword>
<organism evidence="2 3">
    <name type="scientific">Sulfitobacter noctilucicola</name>
    <dbReference type="NCBI Taxonomy" id="1342301"/>
    <lineage>
        <taxon>Bacteria</taxon>
        <taxon>Pseudomonadati</taxon>
        <taxon>Pseudomonadota</taxon>
        <taxon>Alphaproteobacteria</taxon>
        <taxon>Rhodobacterales</taxon>
        <taxon>Roseobacteraceae</taxon>
        <taxon>Sulfitobacter</taxon>
    </lineage>
</organism>
<keyword evidence="3" id="KW-1185">Reference proteome</keyword>
<keyword evidence="1" id="KW-0812">Transmembrane</keyword>
<feature type="transmembrane region" description="Helical" evidence="1">
    <location>
        <begin position="41"/>
        <end position="61"/>
    </location>
</feature>
<dbReference type="OrthoDB" id="7727069at2"/>
<proteinExistence type="predicted"/>